<keyword evidence="2" id="KW-0812">Transmembrane</keyword>
<organism evidence="3 4">
    <name type="scientific">Micromonospora pallida</name>
    <dbReference type="NCBI Taxonomy" id="145854"/>
    <lineage>
        <taxon>Bacteria</taxon>
        <taxon>Bacillati</taxon>
        <taxon>Actinomycetota</taxon>
        <taxon>Actinomycetes</taxon>
        <taxon>Micromonosporales</taxon>
        <taxon>Micromonosporaceae</taxon>
        <taxon>Micromonospora</taxon>
    </lineage>
</organism>
<keyword evidence="2" id="KW-0472">Membrane</keyword>
<keyword evidence="4" id="KW-1185">Reference proteome</keyword>
<dbReference type="STRING" id="145854.GA0074692_4012"/>
<dbReference type="EMBL" id="FMHW01000002">
    <property type="protein sequence ID" value="SCL35128.1"/>
    <property type="molecule type" value="Genomic_DNA"/>
</dbReference>
<evidence type="ECO:0000256" key="2">
    <source>
        <dbReference type="SAM" id="Phobius"/>
    </source>
</evidence>
<evidence type="ECO:0008006" key="5">
    <source>
        <dbReference type="Google" id="ProtNLM"/>
    </source>
</evidence>
<feature type="transmembrane region" description="Helical" evidence="2">
    <location>
        <begin position="224"/>
        <end position="242"/>
    </location>
</feature>
<evidence type="ECO:0000313" key="3">
    <source>
        <dbReference type="EMBL" id="SCL35128.1"/>
    </source>
</evidence>
<name>A0A1C6T012_9ACTN</name>
<gene>
    <name evidence="3" type="ORF">GA0074692_4012</name>
</gene>
<evidence type="ECO:0000313" key="4">
    <source>
        <dbReference type="Proteomes" id="UP000198959"/>
    </source>
</evidence>
<accession>A0A1C6T012</accession>
<proteinExistence type="predicted"/>
<reference evidence="4" key="1">
    <citation type="submission" date="2016-06" db="EMBL/GenBank/DDBJ databases">
        <authorList>
            <person name="Varghese N."/>
            <person name="Submissions Spin"/>
        </authorList>
    </citation>
    <scope>NUCLEOTIDE SEQUENCE [LARGE SCALE GENOMIC DNA]</scope>
    <source>
        <strain evidence="4">DSM 43817</strain>
    </source>
</reference>
<dbReference type="AlphaFoldDB" id="A0A1C6T012"/>
<evidence type="ECO:0000256" key="1">
    <source>
        <dbReference type="SAM" id="MobiDB-lite"/>
    </source>
</evidence>
<dbReference type="OrthoDB" id="3444343at2"/>
<dbReference type="Proteomes" id="UP000198959">
    <property type="component" value="Unassembled WGS sequence"/>
</dbReference>
<keyword evidence="2" id="KW-1133">Transmembrane helix</keyword>
<feature type="region of interest" description="Disordered" evidence="1">
    <location>
        <begin position="282"/>
        <end position="323"/>
    </location>
</feature>
<dbReference type="RefSeq" id="WP_141725350.1">
    <property type="nucleotide sequence ID" value="NZ_FMHW01000002.1"/>
</dbReference>
<protein>
    <recommendedName>
        <fullName evidence="5">Hydrolytic protein</fullName>
    </recommendedName>
</protein>
<sequence>MSVAVGLAETELTVAPGDEVGCTVRVRNTASVVDHFTLDLVGDAGSWAEIDPPTMNLLPGTEQEARVTFRPPRSATVPAGDVDFGVRVRGRENPDGSVVEEGRVTVLPFVELAAELAPRTSRARRTGVHQLVVDNTGNTETTVEVLPTDPDLLLDFRVRPAAPALRPGTATFVKLRVRPKKRFLLGPDRNLPFQVAVTRPDTEPITSDGVLVQQAMLPAWSPRVVLIAVAAAVALVALWFAVLKPTVQSTAKEAAQVETQQLNQELSEEVAEVKTQASEAAVTAEKAEQAVTGGSAAPKPSTSAGPADGAGNGPGGTLDNADPETAADFRVATSASPTSNEFALSTYRPAARKVLWVTDIVLQNPHGDAGVLQVRRGDTVLLETGLNNFRDLDYHFVQPLKFSADQPVTVAVKCTNPGSTPCTPAAYFAGQLVPVAPAASPSTSPAAR</sequence>